<proteinExistence type="predicted"/>
<comment type="caution">
    <text evidence="2">The sequence shown here is derived from an EMBL/GenBank/DDBJ whole genome shotgun (WGS) entry which is preliminary data.</text>
</comment>
<keyword evidence="3" id="KW-1185">Reference proteome</keyword>
<evidence type="ECO:0000256" key="1">
    <source>
        <dbReference type="SAM" id="MobiDB-lite"/>
    </source>
</evidence>
<evidence type="ECO:0000313" key="2">
    <source>
        <dbReference type="EMBL" id="PON70466.1"/>
    </source>
</evidence>
<gene>
    <name evidence="2" type="ORF">PanWU01x14_081350</name>
</gene>
<name>A0A2P5DAZ2_PARAD</name>
<dbReference type="Proteomes" id="UP000237105">
    <property type="component" value="Unassembled WGS sequence"/>
</dbReference>
<dbReference type="AlphaFoldDB" id="A0A2P5DAZ2"/>
<protein>
    <submittedName>
        <fullName evidence="2">Uncharacterized protein</fullName>
    </submittedName>
</protein>
<feature type="region of interest" description="Disordered" evidence="1">
    <location>
        <begin position="32"/>
        <end position="66"/>
    </location>
</feature>
<evidence type="ECO:0000313" key="3">
    <source>
        <dbReference type="Proteomes" id="UP000237105"/>
    </source>
</evidence>
<dbReference type="EMBL" id="JXTB01000050">
    <property type="protein sequence ID" value="PON70466.1"/>
    <property type="molecule type" value="Genomic_DNA"/>
</dbReference>
<dbReference type="OrthoDB" id="10477304at2759"/>
<reference evidence="3" key="1">
    <citation type="submission" date="2016-06" db="EMBL/GenBank/DDBJ databases">
        <title>Parallel loss of symbiosis genes in relatives of nitrogen-fixing non-legume Parasponia.</title>
        <authorList>
            <person name="Van Velzen R."/>
            <person name="Holmer R."/>
            <person name="Bu F."/>
            <person name="Rutten L."/>
            <person name="Van Zeijl A."/>
            <person name="Liu W."/>
            <person name="Santuari L."/>
            <person name="Cao Q."/>
            <person name="Sharma T."/>
            <person name="Shen D."/>
            <person name="Roswanjaya Y."/>
            <person name="Wardhani T."/>
            <person name="Kalhor M.S."/>
            <person name="Jansen J."/>
            <person name="Van den Hoogen J."/>
            <person name="Gungor B."/>
            <person name="Hartog M."/>
            <person name="Hontelez J."/>
            <person name="Verver J."/>
            <person name="Yang W.-C."/>
            <person name="Schijlen E."/>
            <person name="Repin R."/>
            <person name="Schilthuizen M."/>
            <person name="Schranz E."/>
            <person name="Heidstra R."/>
            <person name="Miyata K."/>
            <person name="Fedorova E."/>
            <person name="Kohlen W."/>
            <person name="Bisseling T."/>
            <person name="Smit S."/>
            <person name="Geurts R."/>
        </authorList>
    </citation>
    <scope>NUCLEOTIDE SEQUENCE [LARGE SCALE GENOMIC DNA]</scope>
    <source>
        <strain evidence="3">cv. WU1-14</strain>
    </source>
</reference>
<accession>A0A2P5DAZ2</accession>
<organism evidence="2 3">
    <name type="scientific">Parasponia andersonii</name>
    <name type="common">Sponia andersonii</name>
    <dbReference type="NCBI Taxonomy" id="3476"/>
    <lineage>
        <taxon>Eukaryota</taxon>
        <taxon>Viridiplantae</taxon>
        <taxon>Streptophyta</taxon>
        <taxon>Embryophyta</taxon>
        <taxon>Tracheophyta</taxon>
        <taxon>Spermatophyta</taxon>
        <taxon>Magnoliopsida</taxon>
        <taxon>eudicotyledons</taxon>
        <taxon>Gunneridae</taxon>
        <taxon>Pentapetalae</taxon>
        <taxon>rosids</taxon>
        <taxon>fabids</taxon>
        <taxon>Rosales</taxon>
        <taxon>Cannabaceae</taxon>
        <taxon>Parasponia</taxon>
    </lineage>
</organism>
<sequence>MVKHSPKPIFRQSTADISRDTILQAFSRVDVERRSPEADGVASSRRQEPTTRSSGPDLMPTMGFKGRSYERVRMRVKDPRESGRREEIWGLLYNNGIL</sequence>